<name>A0ABS7BX83_9BACL</name>
<dbReference type="Gene3D" id="3.40.720.10">
    <property type="entry name" value="Alkaline Phosphatase, subunit A"/>
    <property type="match status" value="1"/>
</dbReference>
<accession>A0ABS7BX83</accession>
<gene>
    <name evidence="1" type="ORF">K0U00_04340</name>
</gene>
<dbReference type="Pfam" id="PF01663">
    <property type="entry name" value="Phosphodiest"/>
    <property type="match status" value="1"/>
</dbReference>
<evidence type="ECO:0000313" key="1">
    <source>
        <dbReference type="EMBL" id="MBW7453261.1"/>
    </source>
</evidence>
<comment type="caution">
    <text evidence="1">The sequence shown here is derived from an EMBL/GenBank/DDBJ whole genome shotgun (WGS) entry which is preliminary data.</text>
</comment>
<dbReference type="InterPro" id="IPR017850">
    <property type="entry name" value="Alkaline_phosphatase_core_sf"/>
</dbReference>
<keyword evidence="2" id="KW-1185">Reference proteome</keyword>
<dbReference type="EMBL" id="JAHZIK010000055">
    <property type="protein sequence ID" value="MBW7453261.1"/>
    <property type="molecule type" value="Genomic_DNA"/>
</dbReference>
<organism evidence="1 2">
    <name type="scientific">Paenibacillus sepulcri</name>
    <dbReference type="NCBI Taxonomy" id="359917"/>
    <lineage>
        <taxon>Bacteria</taxon>
        <taxon>Bacillati</taxon>
        <taxon>Bacillota</taxon>
        <taxon>Bacilli</taxon>
        <taxon>Bacillales</taxon>
        <taxon>Paenibacillaceae</taxon>
        <taxon>Paenibacillus</taxon>
    </lineage>
</organism>
<protein>
    <submittedName>
        <fullName evidence="1">Alkaline phosphatase family protein</fullName>
    </submittedName>
</protein>
<reference evidence="1 2" key="1">
    <citation type="submission" date="2021-07" db="EMBL/GenBank/DDBJ databases">
        <title>Paenibacillus radiodurans sp. nov., isolated from the southeastern edge of Tengger Desert.</title>
        <authorList>
            <person name="Zhang G."/>
        </authorList>
    </citation>
    <scope>NUCLEOTIDE SEQUENCE [LARGE SCALE GENOMIC DNA]</scope>
    <source>
        <strain evidence="1 2">CCM 7311</strain>
    </source>
</reference>
<dbReference type="Proteomes" id="UP001519887">
    <property type="component" value="Unassembled WGS sequence"/>
</dbReference>
<dbReference type="PANTHER" id="PTHR10151:SF120">
    <property type="entry name" value="BIS(5'-ADENOSYL)-TRIPHOSPHATASE"/>
    <property type="match status" value="1"/>
</dbReference>
<dbReference type="InterPro" id="IPR002591">
    <property type="entry name" value="Phosphodiest/P_Trfase"/>
</dbReference>
<dbReference type="PROSITE" id="PS51257">
    <property type="entry name" value="PROKAR_LIPOPROTEIN"/>
    <property type="match status" value="1"/>
</dbReference>
<dbReference type="SUPFAM" id="SSF53649">
    <property type="entry name" value="Alkaline phosphatase-like"/>
    <property type="match status" value="1"/>
</dbReference>
<sequence length="536" mass="59396">MVMLKKENRIVLAILMLLLMIGCRNPKQEEQDLMRIKSADKDNPKKVILLLVDSLMPEAIDRGIRQHKLPAIEFLIEHGQYYRELVSSFPTMSVTIDSSLITGKYPDDHHVPGLTWYSAGLKKLINYGTGPMEVARQGINPVLADALIHLNGSHLNSKLPTIYEDLAGQGLTSGSINGLIYRGMSNHTISIPAWVQGPTSLPREIKVKGPDLLALGSLSNPFEGSIDLPDGLFNKMGFNNDFAVEAVKYLITSNKLPDFLYVYLPDLDRKLHRNGPSEQNGVIKVDQQLQSLLQAFGSPEQALKDAVIIIAGDSGMTQILPDAQNPVINIHNMFEDASVLNPGETVDKGIDIVLAVNETMAYVYAVHADRPIRDVAKGLQKDPRIDLIAWKEEGWIYAQQGATAKQLRFKADGDLTDPYHQSWKVEQDNEVLDLKVNAADHSLAYGEYPDVLKRLSGALNSHQGEFLVVTTKPGYELADRSSPTHIGGGGHGSIRKRESLVPLIISGTKKQPQYLRMVDLKAYLLELLKKKTQINH</sequence>
<dbReference type="PANTHER" id="PTHR10151">
    <property type="entry name" value="ECTONUCLEOTIDE PYROPHOSPHATASE/PHOSPHODIESTERASE"/>
    <property type="match status" value="1"/>
</dbReference>
<evidence type="ECO:0000313" key="2">
    <source>
        <dbReference type="Proteomes" id="UP001519887"/>
    </source>
</evidence>
<proteinExistence type="predicted"/>